<protein>
    <submittedName>
        <fullName evidence="2">Uncharacterized protein</fullName>
    </submittedName>
</protein>
<evidence type="ECO:0000256" key="1">
    <source>
        <dbReference type="SAM" id="Phobius"/>
    </source>
</evidence>
<sequence length="204" mass="24067">MIRIKNSYIITIFFSIIVLIVLIQVPRKRNHSTFLTKFTDILVYLLELFVAGTILNFLFDKASFQAERSYFLIFKDYVFANSIYSILITMIIKFWDGNTIDSYNSIEVYIKRCVLLSNDENSFRNLLNEYNRPMEHFSSNGMYTKSMVDKLKEINSFNEEFLNGVITREKYKLSMDSLLISVNNEKTIITFGWQSSLLLRLIFK</sequence>
<reference evidence="2" key="2">
    <citation type="submission" date="2024-03" db="EMBL/GenBank/DDBJ databases">
        <title>The Genome Sequence of Enterococcus sp. DIV0205d.</title>
        <authorList>
            <consortium name="The Broad Institute Genomics Platform"/>
            <consortium name="The Broad Institute Microbial Omics Core"/>
            <consortium name="The Broad Institute Genomic Center for Infectious Diseases"/>
            <person name="Earl A."/>
            <person name="Manson A."/>
            <person name="Gilmore M."/>
            <person name="Schwartman J."/>
            <person name="Shea T."/>
            <person name="Abouelleil A."/>
            <person name="Cao P."/>
            <person name="Chapman S."/>
            <person name="Cusick C."/>
            <person name="Young S."/>
            <person name="Neafsey D."/>
            <person name="Nusbaum C."/>
            <person name="Birren B."/>
        </authorList>
    </citation>
    <scope>NUCLEOTIDE SEQUENCE</scope>
    <source>
        <strain evidence="2">7F3_DIV0205</strain>
    </source>
</reference>
<keyword evidence="1" id="KW-1133">Transmembrane helix</keyword>
<evidence type="ECO:0000313" key="3">
    <source>
        <dbReference type="Proteomes" id="UP000194948"/>
    </source>
</evidence>
<gene>
    <name evidence="2" type="ORF">A5821_000268</name>
</gene>
<keyword evidence="1" id="KW-0472">Membrane</keyword>
<dbReference type="AlphaFoldDB" id="A0AAQ3W5G7"/>
<feature type="transmembrane region" description="Helical" evidence="1">
    <location>
        <begin position="7"/>
        <end position="26"/>
    </location>
</feature>
<reference evidence="2" key="1">
    <citation type="submission" date="2017-05" db="EMBL/GenBank/DDBJ databases">
        <authorList>
            <consortium name="The Broad Institute Genomics Platform"/>
            <consortium name="The Broad Institute Genomic Center for Infectious Diseases"/>
            <person name="Earl A."/>
            <person name="Manson A."/>
            <person name="Schwartman J."/>
            <person name="Gilmore M."/>
            <person name="Abouelleil A."/>
            <person name="Cao P."/>
            <person name="Chapman S."/>
            <person name="Cusick C."/>
            <person name="Shea T."/>
            <person name="Young S."/>
            <person name="Neafsey D."/>
            <person name="Nusbaum C."/>
            <person name="Birren B."/>
        </authorList>
    </citation>
    <scope>NUCLEOTIDE SEQUENCE</scope>
    <source>
        <strain evidence="2">7F3_DIV0205</strain>
    </source>
</reference>
<feature type="transmembrane region" description="Helical" evidence="1">
    <location>
        <begin position="41"/>
        <end position="59"/>
    </location>
</feature>
<keyword evidence="3" id="KW-1185">Reference proteome</keyword>
<dbReference type="RefSeq" id="WP_139844038.1">
    <property type="nucleotide sequence ID" value="NZ_CP147244.1"/>
</dbReference>
<evidence type="ECO:0000313" key="2">
    <source>
        <dbReference type="EMBL" id="WYJ99191.1"/>
    </source>
</evidence>
<dbReference type="EMBL" id="CP147244">
    <property type="protein sequence ID" value="WYJ99191.1"/>
    <property type="molecule type" value="Genomic_DNA"/>
</dbReference>
<feature type="transmembrane region" description="Helical" evidence="1">
    <location>
        <begin position="71"/>
        <end position="95"/>
    </location>
</feature>
<keyword evidence="1" id="KW-0812">Transmembrane</keyword>
<dbReference type="Proteomes" id="UP000194948">
    <property type="component" value="Chromosome"/>
</dbReference>
<organism evidence="2 3">
    <name type="scientific">Candidatus Enterococcus palustris</name>
    <dbReference type="NCBI Taxonomy" id="1834189"/>
    <lineage>
        <taxon>Bacteria</taxon>
        <taxon>Bacillati</taxon>
        <taxon>Bacillota</taxon>
        <taxon>Bacilli</taxon>
        <taxon>Lactobacillales</taxon>
        <taxon>Enterococcaceae</taxon>
        <taxon>Enterococcus</taxon>
    </lineage>
</organism>
<proteinExistence type="predicted"/>
<name>A0AAQ3W5G7_9ENTE</name>
<accession>A0AAQ3W5G7</accession>